<gene>
    <name evidence="2" type="ORF">RT41_GL000358</name>
</gene>
<keyword evidence="1" id="KW-0812">Transmembrane</keyword>
<keyword evidence="1" id="KW-1133">Transmembrane helix</keyword>
<dbReference type="AlphaFoldDB" id="A0A2A5RQ88"/>
<proteinExistence type="predicted"/>
<dbReference type="EMBL" id="JXJU01000001">
    <property type="protein sequence ID" value="PCS01594.1"/>
    <property type="molecule type" value="Genomic_DNA"/>
</dbReference>
<evidence type="ECO:0000313" key="2">
    <source>
        <dbReference type="EMBL" id="PCS01594.1"/>
    </source>
</evidence>
<protein>
    <submittedName>
        <fullName evidence="2">Uncharacterized protein</fullName>
    </submittedName>
</protein>
<dbReference type="Proteomes" id="UP000218181">
    <property type="component" value="Unassembled WGS sequence"/>
</dbReference>
<evidence type="ECO:0000313" key="3">
    <source>
        <dbReference type="Proteomes" id="UP000218181"/>
    </source>
</evidence>
<evidence type="ECO:0000256" key="1">
    <source>
        <dbReference type="SAM" id="Phobius"/>
    </source>
</evidence>
<accession>A0A2A5RQ88</accession>
<keyword evidence="1" id="KW-0472">Membrane</keyword>
<feature type="transmembrane region" description="Helical" evidence="1">
    <location>
        <begin position="24"/>
        <end position="46"/>
    </location>
</feature>
<keyword evidence="3" id="KW-1185">Reference proteome</keyword>
<comment type="caution">
    <text evidence="2">The sequence shown here is derived from an EMBL/GenBank/DDBJ whole genome shotgun (WGS) entry which is preliminary data.</text>
</comment>
<name>A0A2A5RQ88_9LACT</name>
<reference evidence="2 3" key="1">
    <citation type="submission" date="2014-12" db="EMBL/GenBank/DDBJ databases">
        <title>Draft genome sequences of 10 type strains of Lactococcus.</title>
        <authorList>
            <person name="Sun Z."/>
            <person name="Zhong Z."/>
            <person name="Liu W."/>
            <person name="Zhang W."/>
            <person name="Zhang H."/>
        </authorList>
    </citation>
    <scope>NUCLEOTIDE SEQUENCE [LARGE SCALE GENOMIC DNA]</scope>
    <source>
        <strain evidence="2 3">JCM 16395</strain>
    </source>
</reference>
<sequence>MAAETFKVPKEKIKQLKKNMKMNFFFIFHPSLLPIFPPYHSINYFYLLEKYNFL</sequence>
<organism evidence="2 3">
    <name type="scientific">Lactococcus fujiensis JCM 16395</name>
    <dbReference type="NCBI Taxonomy" id="1291764"/>
    <lineage>
        <taxon>Bacteria</taxon>
        <taxon>Bacillati</taxon>
        <taxon>Bacillota</taxon>
        <taxon>Bacilli</taxon>
        <taxon>Lactobacillales</taxon>
        <taxon>Streptococcaceae</taxon>
        <taxon>Lactococcus</taxon>
    </lineage>
</organism>